<dbReference type="AlphaFoldDB" id="A0A9P4R0H5"/>
<evidence type="ECO:0000313" key="2">
    <source>
        <dbReference type="EMBL" id="KAF2734256.1"/>
    </source>
</evidence>
<dbReference type="Proteomes" id="UP000799444">
    <property type="component" value="Unassembled WGS sequence"/>
</dbReference>
<comment type="caution">
    <text evidence="2">The sequence shown here is derived from an EMBL/GenBank/DDBJ whole genome shotgun (WGS) entry which is preliminary data.</text>
</comment>
<gene>
    <name evidence="2" type="ORF">EJ04DRAFT_603394</name>
</gene>
<keyword evidence="3" id="KW-1185">Reference proteome</keyword>
<accession>A0A9P4R0H5</accession>
<feature type="region of interest" description="Disordered" evidence="1">
    <location>
        <begin position="14"/>
        <end position="38"/>
    </location>
</feature>
<organism evidence="2 3">
    <name type="scientific">Polyplosphaeria fusca</name>
    <dbReference type="NCBI Taxonomy" id="682080"/>
    <lineage>
        <taxon>Eukaryota</taxon>
        <taxon>Fungi</taxon>
        <taxon>Dikarya</taxon>
        <taxon>Ascomycota</taxon>
        <taxon>Pezizomycotina</taxon>
        <taxon>Dothideomycetes</taxon>
        <taxon>Pleosporomycetidae</taxon>
        <taxon>Pleosporales</taxon>
        <taxon>Tetraplosphaeriaceae</taxon>
        <taxon>Polyplosphaeria</taxon>
    </lineage>
</organism>
<protein>
    <submittedName>
        <fullName evidence="2">Uncharacterized protein</fullName>
    </submittedName>
</protein>
<reference evidence="2" key="1">
    <citation type="journal article" date="2020" name="Stud. Mycol.">
        <title>101 Dothideomycetes genomes: a test case for predicting lifestyles and emergence of pathogens.</title>
        <authorList>
            <person name="Haridas S."/>
            <person name="Albert R."/>
            <person name="Binder M."/>
            <person name="Bloem J."/>
            <person name="Labutti K."/>
            <person name="Salamov A."/>
            <person name="Andreopoulos B."/>
            <person name="Baker S."/>
            <person name="Barry K."/>
            <person name="Bills G."/>
            <person name="Bluhm B."/>
            <person name="Cannon C."/>
            <person name="Castanera R."/>
            <person name="Culley D."/>
            <person name="Daum C."/>
            <person name="Ezra D."/>
            <person name="Gonzalez J."/>
            <person name="Henrissat B."/>
            <person name="Kuo A."/>
            <person name="Liang C."/>
            <person name="Lipzen A."/>
            <person name="Lutzoni F."/>
            <person name="Magnuson J."/>
            <person name="Mondo S."/>
            <person name="Nolan M."/>
            <person name="Ohm R."/>
            <person name="Pangilinan J."/>
            <person name="Park H.-J."/>
            <person name="Ramirez L."/>
            <person name="Alfaro M."/>
            <person name="Sun H."/>
            <person name="Tritt A."/>
            <person name="Yoshinaga Y."/>
            <person name="Zwiers L.-H."/>
            <person name="Turgeon B."/>
            <person name="Goodwin S."/>
            <person name="Spatafora J."/>
            <person name="Crous P."/>
            <person name="Grigoriev I."/>
        </authorList>
    </citation>
    <scope>NUCLEOTIDE SEQUENCE</scope>
    <source>
        <strain evidence="2">CBS 125425</strain>
    </source>
</reference>
<feature type="compositionally biased region" description="Basic and acidic residues" evidence="1">
    <location>
        <begin position="19"/>
        <end position="30"/>
    </location>
</feature>
<name>A0A9P4R0H5_9PLEO</name>
<sequence length="290" mass="32541">MKIAWLKEQSVGVRRRRQEGRARTEKREIGEVTSPRCESQRSRLPARHRLLGVLSGIFEASDDMGSILANNVKSPGGWSATERVVVYKRRSAYVCSKEQPSNCNVPFLDGSDMECRGWVENMAAQVRLTALSHVESASPTLLFSQLSSRISAALRWDMIQQTSIHNAPHAAQRSIKVQRISISNRPMQRTLAAHISTSKMAKLLRKLLFVGQVFTRGSVAGEFGSESSWSRMQDSEKRVALSRRPSWNAGRLYRPTKLAPNSTDLLVDAGVLAMPLRSREASRFSRHLLR</sequence>
<proteinExistence type="predicted"/>
<evidence type="ECO:0000313" key="3">
    <source>
        <dbReference type="Proteomes" id="UP000799444"/>
    </source>
</evidence>
<evidence type="ECO:0000256" key="1">
    <source>
        <dbReference type="SAM" id="MobiDB-lite"/>
    </source>
</evidence>
<dbReference type="EMBL" id="ML996150">
    <property type="protein sequence ID" value="KAF2734256.1"/>
    <property type="molecule type" value="Genomic_DNA"/>
</dbReference>